<reference evidence="2" key="2">
    <citation type="submission" date="2025-08" db="UniProtKB">
        <authorList>
            <consortium name="Ensembl"/>
        </authorList>
    </citation>
    <scope>IDENTIFICATION</scope>
</reference>
<dbReference type="Proteomes" id="UP000694390">
    <property type="component" value="Chromosome 5"/>
</dbReference>
<accession>A0A8C4VTL9</accession>
<evidence type="ECO:0000256" key="1">
    <source>
        <dbReference type="ARBA" id="ARBA00005277"/>
    </source>
</evidence>
<reference evidence="2" key="1">
    <citation type="submission" date="2019-06" db="EMBL/GenBank/DDBJ databases">
        <title>G10K-VGP Goodes thornscrub tortoise genome, primary haplotype.</title>
        <authorList>
            <person name="Murphy B."/>
            <person name="Edwards T."/>
            <person name="Rhie A."/>
            <person name="Koren S."/>
            <person name="Phillippy A."/>
            <person name="Fedrigo O."/>
            <person name="Haase B."/>
            <person name="Mountcastle J."/>
            <person name="Lewin H."/>
            <person name="Damas J."/>
            <person name="Howe K."/>
            <person name="Formenti G."/>
            <person name="Myers G."/>
            <person name="Durbin R."/>
            <person name="Jarvis E.D."/>
        </authorList>
    </citation>
    <scope>NUCLEOTIDE SEQUENCE [LARGE SCALE GENOMIC DNA]</scope>
</reference>
<dbReference type="Ensembl" id="ENSGEVT00005006099.1">
    <property type="protein sequence ID" value="ENSGEVP00005005827.1"/>
    <property type="gene ID" value="ENSGEVG00005004146.1"/>
</dbReference>
<dbReference type="GO" id="GO:0045815">
    <property type="term" value="P:transcription initiation-coupled chromatin remodeling"/>
    <property type="evidence" value="ECO:0007669"/>
    <property type="project" value="TreeGrafter"/>
</dbReference>
<dbReference type="GeneTree" id="ENSGT00960000189639"/>
<sequence>IRYGAWYLDPKTWRKQKVNEPLEDPKAAADAIQNLRKRFSEKVLQASLESLWPQSWITALQLTTVEAQQKDNCTNVLTPMIF</sequence>
<dbReference type="GO" id="GO:0000785">
    <property type="term" value="C:chromatin"/>
    <property type="evidence" value="ECO:0007669"/>
    <property type="project" value="TreeGrafter"/>
</dbReference>
<protein>
    <submittedName>
        <fullName evidence="2">Uncharacterized protein</fullName>
    </submittedName>
</protein>
<organism evidence="2 3">
    <name type="scientific">Gopherus evgoodei</name>
    <name type="common">Goodes thornscrub tortoise</name>
    <dbReference type="NCBI Taxonomy" id="1825980"/>
    <lineage>
        <taxon>Eukaryota</taxon>
        <taxon>Metazoa</taxon>
        <taxon>Chordata</taxon>
        <taxon>Craniata</taxon>
        <taxon>Vertebrata</taxon>
        <taxon>Euteleostomi</taxon>
        <taxon>Archelosauria</taxon>
        <taxon>Testudinata</taxon>
        <taxon>Testudines</taxon>
        <taxon>Cryptodira</taxon>
        <taxon>Durocryptodira</taxon>
        <taxon>Testudinoidea</taxon>
        <taxon>Testudinidae</taxon>
        <taxon>Gopherus</taxon>
    </lineage>
</organism>
<name>A0A8C4VTL9_9SAUR</name>
<comment type="similarity">
    <text evidence="1">Belongs to the FAM47 family.</text>
</comment>
<dbReference type="PANTHER" id="PTHR46449:SF5">
    <property type="entry name" value="FAMILY WITH SEQUENCE SIMILARITY 47 MEMBER E"/>
    <property type="match status" value="1"/>
</dbReference>
<evidence type="ECO:0000313" key="2">
    <source>
        <dbReference type="Ensembl" id="ENSGEVP00005005827.1"/>
    </source>
</evidence>
<proteinExistence type="inferred from homology"/>
<reference evidence="2" key="3">
    <citation type="submission" date="2025-09" db="UniProtKB">
        <authorList>
            <consortium name="Ensembl"/>
        </authorList>
    </citation>
    <scope>IDENTIFICATION</scope>
</reference>
<evidence type="ECO:0000313" key="3">
    <source>
        <dbReference type="Proteomes" id="UP000694390"/>
    </source>
</evidence>
<dbReference type="PANTHER" id="PTHR46449">
    <property type="entry name" value="ZGC:158260"/>
    <property type="match status" value="1"/>
</dbReference>
<keyword evidence="3" id="KW-1185">Reference proteome</keyword>
<dbReference type="OrthoDB" id="6755972at2759"/>
<dbReference type="AlphaFoldDB" id="A0A8C4VTL9"/>
<dbReference type="InterPro" id="IPR032743">
    <property type="entry name" value="FAM47"/>
</dbReference>